<dbReference type="Proteomes" id="UP000570823">
    <property type="component" value="Unassembled WGS sequence"/>
</dbReference>
<dbReference type="GO" id="GO:0004061">
    <property type="term" value="F:arylformamidase activity"/>
    <property type="evidence" value="ECO:0007669"/>
    <property type="project" value="InterPro"/>
</dbReference>
<evidence type="ECO:0000256" key="4">
    <source>
        <dbReference type="ARBA" id="ARBA00022723"/>
    </source>
</evidence>
<evidence type="ECO:0000256" key="7">
    <source>
        <dbReference type="ARBA" id="ARBA00023079"/>
    </source>
</evidence>
<dbReference type="InterPro" id="IPR037175">
    <property type="entry name" value="KFase_sf"/>
</dbReference>
<sequence>MYYDVTRELSEEILIFPGGDPKPAISTEDHGAYLISLLSLSTHTGTHIDAPSHYLKDGRTIDKIDPGRLIGRCRLLDLGTATAIQASDLQGRIEGAERLLLKTWFSGRTAFDPAYPHLTPDATALLVQEGVRCIGIDSPSIEAYDGDGTVHRTLLDRGIAVIELLDLSAVPEGEYYMAALPLRLKGLDGSPARVILSDRPFV</sequence>
<accession>A0A7K4HPW8</accession>
<dbReference type="GO" id="GO:0046872">
    <property type="term" value="F:metal ion binding"/>
    <property type="evidence" value="ECO:0007669"/>
    <property type="project" value="UniProtKB-KW"/>
</dbReference>
<evidence type="ECO:0000256" key="2">
    <source>
        <dbReference type="ARBA" id="ARBA00005023"/>
    </source>
</evidence>
<comment type="subunit">
    <text evidence="3">Homodimer.</text>
</comment>
<comment type="cofactor">
    <cofactor evidence="1">
        <name>Zn(2+)</name>
        <dbReference type="ChEBI" id="CHEBI:29105"/>
    </cofactor>
</comment>
<evidence type="ECO:0000313" key="8">
    <source>
        <dbReference type="EMBL" id="NVO67291.1"/>
    </source>
</evidence>
<evidence type="ECO:0000256" key="5">
    <source>
        <dbReference type="ARBA" id="ARBA00022801"/>
    </source>
</evidence>
<dbReference type="OrthoDB" id="9014at2157"/>
<organism evidence="8 9">
    <name type="scientific">Methanofollis tationis</name>
    <dbReference type="NCBI Taxonomy" id="81417"/>
    <lineage>
        <taxon>Archaea</taxon>
        <taxon>Methanobacteriati</taxon>
        <taxon>Methanobacteriota</taxon>
        <taxon>Stenosarchaea group</taxon>
        <taxon>Methanomicrobia</taxon>
        <taxon>Methanomicrobiales</taxon>
        <taxon>Methanomicrobiaceae</taxon>
        <taxon>Methanofollis</taxon>
    </lineage>
</organism>
<dbReference type="FunFam" id="3.50.30.50:FF:000001">
    <property type="entry name" value="Kynurenine formamidase"/>
    <property type="match status" value="1"/>
</dbReference>
<keyword evidence="4" id="KW-0479">Metal-binding</keyword>
<comment type="pathway">
    <text evidence="2">Amino-acid degradation.</text>
</comment>
<comment type="caution">
    <text evidence="8">The sequence shown here is derived from an EMBL/GenBank/DDBJ whole genome shotgun (WGS) entry which is preliminary data.</text>
</comment>
<dbReference type="Gene3D" id="3.50.30.50">
    <property type="entry name" value="Putative cyclase"/>
    <property type="match status" value="1"/>
</dbReference>
<dbReference type="AlphaFoldDB" id="A0A7K4HPW8"/>
<reference evidence="8 9" key="1">
    <citation type="submission" date="2020-06" db="EMBL/GenBank/DDBJ databases">
        <title>Methanofollis fontis sp. nov., a methanogen isolated from marine sediments near a cold seep at Four-Way Closure Ridge offshore southwestern Taiwan.</title>
        <authorList>
            <person name="Chen S.-C."/>
            <person name="Teng N.-H."/>
            <person name="Lin Y.-S."/>
            <person name="Lai M.-C."/>
            <person name="Chen H.-H."/>
            <person name="Wang C.-C."/>
        </authorList>
    </citation>
    <scope>NUCLEOTIDE SEQUENCE [LARGE SCALE GENOMIC DNA]</scope>
    <source>
        <strain evidence="8 9">DSM 2702</strain>
    </source>
</reference>
<keyword evidence="6" id="KW-0862">Zinc</keyword>
<proteinExistence type="predicted"/>
<dbReference type="Pfam" id="PF04199">
    <property type="entry name" value="Cyclase"/>
    <property type="match status" value="1"/>
</dbReference>
<gene>
    <name evidence="8" type="ORF">HWN36_08205</name>
</gene>
<evidence type="ECO:0000256" key="6">
    <source>
        <dbReference type="ARBA" id="ARBA00022833"/>
    </source>
</evidence>
<keyword evidence="5" id="KW-0378">Hydrolase</keyword>
<evidence type="ECO:0000313" key="9">
    <source>
        <dbReference type="Proteomes" id="UP000570823"/>
    </source>
</evidence>
<evidence type="ECO:0000256" key="1">
    <source>
        <dbReference type="ARBA" id="ARBA00001947"/>
    </source>
</evidence>
<protein>
    <submittedName>
        <fullName evidence="8">Cyclase family protein</fullName>
    </submittedName>
</protein>
<dbReference type="RefSeq" id="WP_176788899.1">
    <property type="nucleotide sequence ID" value="NZ_JABXWR010000001.1"/>
</dbReference>
<dbReference type="InterPro" id="IPR007325">
    <property type="entry name" value="KFase/CYL"/>
</dbReference>
<dbReference type="EMBL" id="JABXWR010000001">
    <property type="protein sequence ID" value="NVO67291.1"/>
    <property type="molecule type" value="Genomic_DNA"/>
</dbReference>
<keyword evidence="7" id="KW-0823">Tryptophan catabolism</keyword>
<name>A0A7K4HPW8_9EURY</name>
<dbReference type="GO" id="GO:0019441">
    <property type="term" value="P:L-tryptophan catabolic process to kynurenine"/>
    <property type="evidence" value="ECO:0007669"/>
    <property type="project" value="InterPro"/>
</dbReference>
<evidence type="ECO:0000256" key="3">
    <source>
        <dbReference type="ARBA" id="ARBA00011738"/>
    </source>
</evidence>
<keyword evidence="9" id="KW-1185">Reference proteome</keyword>
<dbReference type="PANTHER" id="PTHR31118:SF12">
    <property type="entry name" value="CYCLASE-LIKE PROTEIN 2"/>
    <property type="match status" value="1"/>
</dbReference>
<dbReference type="PANTHER" id="PTHR31118">
    <property type="entry name" value="CYCLASE-LIKE PROTEIN 2"/>
    <property type="match status" value="1"/>
</dbReference>
<dbReference type="SUPFAM" id="SSF102198">
    <property type="entry name" value="Putative cyclase"/>
    <property type="match status" value="1"/>
</dbReference>